<gene>
    <name evidence="1" type="ORF">NYG90_00935</name>
</gene>
<accession>A0ACC6FQA5</accession>
<reference evidence="1 2" key="1">
    <citation type="journal article" date="2023" name="Microorganisms">
        <title>Isolation and Genomic Characteristics of Cat-Borne Campylobacter felis sp. nov. and Sheep-Borne Campylobacter ovis sp. nov.</title>
        <authorList>
            <person name="Wang H."/>
            <person name="Li Y."/>
            <person name="Gu Y."/>
            <person name="Zhou G."/>
            <person name="Chen X."/>
            <person name="Zhang X."/>
            <person name="Shao Z."/>
            <person name="Zhang J."/>
            <person name="Zhang M."/>
        </authorList>
    </citation>
    <scope>NUCLEOTIDE SEQUENCE [LARGE SCALE GENOMIC DNA]</scope>
    <source>
        <strain evidence="1 2">XJK30-2</strain>
    </source>
</reference>
<protein>
    <submittedName>
        <fullName evidence="1">Uncharacterized protein</fullName>
    </submittedName>
</protein>
<keyword evidence="2" id="KW-1185">Reference proteome</keyword>
<comment type="caution">
    <text evidence="1">The sequence shown here is derived from an EMBL/GenBank/DDBJ whole genome shotgun (WGS) entry which is preliminary data.</text>
</comment>
<dbReference type="Proteomes" id="UP001173802">
    <property type="component" value="Unassembled WGS sequence"/>
</dbReference>
<evidence type="ECO:0000313" key="1">
    <source>
        <dbReference type="EMBL" id="MDL0081257.1"/>
    </source>
</evidence>
<evidence type="ECO:0000313" key="2">
    <source>
        <dbReference type="Proteomes" id="UP001173802"/>
    </source>
</evidence>
<proteinExistence type="predicted"/>
<organism evidence="1 2">
    <name type="scientific">Helicobacter zhangjianzhongii</name>
    <dbReference type="NCBI Taxonomy" id="2974574"/>
    <lineage>
        <taxon>Bacteria</taxon>
        <taxon>Pseudomonadati</taxon>
        <taxon>Campylobacterota</taxon>
        <taxon>Epsilonproteobacteria</taxon>
        <taxon>Campylobacterales</taxon>
        <taxon>Helicobacteraceae</taxon>
        <taxon>Helicobacter</taxon>
    </lineage>
</organism>
<sequence>MASSSLRDLRQQGVASYEDSGIAAESMDRHAATTAAARNDDKTVSSEKWILGKTLKV</sequence>
<dbReference type="EMBL" id="JANURN010000001">
    <property type="protein sequence ID" value="MDL0081257.1"/>
    <property type="molecule type" value="Genomic_DNA"/>
</dbReference>
<name>A0ACC6FQA5_9HELI</name>